<dbReference type="PANTHER" id="PTHR23221">
    <property type="entry name" value="GLYCOSYLPHOSPHATIDYLINOSITOL PHOSPHOLIPASE D"/>
    <property type="match status" value="1"/>
</dbReference>
<evidence type="ECO:0000256" key="1">
    <source>
        <dbReference type="ARBA" id="ARBA00022729"/>
    </source>
</evidence>
<dbReference type="OrthoDB" id="344301at2"/>
<evidence type="ECO:0000256" key="5">
    <source>
        <dbReference type="SAM" id="SignalP"/>
    </source>
</evidence>
<organism evidence="6 7">
    <name type="scientific">Actinacidiphila glaucinigra</name>
    <dbReference type="NCBI Taxonomy" id="235986"/>
    <lineage>
        <taxon>Bacteria</taxon>
        <taxon>Bacillati</taxon>
        <taxon>Actinomycetota</taxon>
        <taxon>Actinomycetes</taxon>
        <taxon>Kitasatosporales</taxon>
        <taxon>Streptomycetaceae</taxon>
        <taxon>Actinacidiphila</taxon>
    </lineage>
</organism>
<proteinExistence type="predicted"/>
<protein>
    <submittedName>
        <fullName evidence="6">FG-GAP repeat-containing protein</fullName>
    </submittedName>
</protein>
<dbReference type="PROSITE" id="PS51470">
    <property type="entry name" value="FG_GAP"/>
    <property type="match status" value="3"/>
</dbReference>
<evidence type="ECO:0000256" key="4">
    <source>
        <dbReference type="ARBA" id="ARBA00023180"/>
    </source>
</evidence>
<evidence type="ECO:0000313" key="6">
    <source>
        <dbReference type="EMBL" id="SNS83839.1"/>
    </source>
</evidence>
<dbReference type="SUPFAM" id="SSF69318">
    <property type="entry name" value="Integrin alpha N-terminal domain"/>
    <property type="match status" value="2"/>
</dbReference>
<sequence length="479" mass="47644">MTMNRGLTGRSWRAAGILVAGLLGGTLLPATPAAAVHGAVPGDFNGDGYRDAVLPAPGADVAGKEAAGAVVVLYGSRTGLSASRRKIITQNTASIPGTAEAFDRFGAATATADLNRDGYADLVVGSPYEGTAKGIDAGTVTVLWGSSAGLTRGTNLPTPQGDPLYYGVDLAAAGTGPGAKTEVLVGSRAGSVRFTGPFSSTGTFGGSATPADMSQAEAVALGDFNGDGAQDHVNATYRYSGLTGGHIVVNPEDHALALQKGNGLMVAAGDLNGDGYSDLVAGDPDEPEVSGVDGVLGGRVLVWYGSARGISPDAAPVQITQNTVGVPGGSEKYDAFGGALAVADLNRDGLADIVVGTPYESIGKIGRAGQVTVIPGRRTGALGAGAYAFNQDTAKVPGGSEVDDFFGTTVAAGDVNKDGKAELFVGAATENNSTGAVWVFPGGTAGPTATGSRVFTATSVGLPQQNGTLLGGNGLLWVI</sequence>
<gene>
    <name evidence="6" type="ORF">SAMN05216252_10952</name>
</gene>
<dbReference type="PANTHER" id="PTHR23221:SF7">
    <property type="entry name" value="PHOSPHATIDYLINOSITOL-GLYCAN-SPECIFIC PHOSPHOLIPASE D"/>
    <property type="match status" value="1"/>
</dbReference>
<keyword evidence="2" id="KW-0677">Repeat</keyword>
<evidence type="ECO:0000256" key="2">
    <source>
        <dbReference type="ARBA" id="ARBA00022737"/>
    </source>
</evidence>
<keyword evidence="4" id="KW-0325">Glycoprotein</keyword>
<evidence type="ECO:0000256" key="3">
    <source>
        <dbReference type="ARBA" id="ARBA00022801"/>
    </source>
</evidence>
<dbReference type="Pfam" id="PF01839">
    <property type="entry name" value="FG-GAP"/>
    <property type="match status" value="5"/>
</dbReference>
<evidence type="ECO:0000313" key="7">
    <source>
        <dbReference type="Proteomes" id="UP000198280"/>
    </source>
</evidence>
<accession>A0A239HR83</accession>
<dbReference type="SMART" id="SM00191">
    <property type="entry name" value="Int_alpha"/>
    <property type="match status" value="5"/>
</dbReference>
<dbReference type="RefSeq" id="WP_089225291.1">
    <property type="nucleotide sequence ID" value="NZ_FZOF01000009.1"/>
</dbReference>
<dbReference type="InterPro" id="IPR028994">
    <property type="entry name" value="Integrin_alpha_N"/>
</dbReference>
<keyword evidence="1 5" id="KW-0732">Signal</keyword>
<reference evidence="6 7" key="1">
    <citation type="submission" date="2017-06" db="EMBL/GenBank/DDBJ databases">
        <authorList>
            <person name="Kim H.J."/>
            <person name="Triplett B.A."/>
        </authorList>
    </citation>
    <scope>NUCLEOTIDE SEQUENCE [LARGE SCALE GENOMIC DNA]</scope>
    <source>
        <strain evidence="6 7">CGMCC 4.1858</strain>
    </source>
</reference>
<keyword evidence="7" id="KW-1185">Reference proteome</keyword>
<dbReference type="EMBL" id="FZOF01000009">
    <property type="protein sequence ID" value="SNS83839.1"/>
    <property type="molecule type" value="Genomic_DNA"/>
</dbReference>
<dbReference type="GO" id="GO:0016787">
    <property type="term" value="F:hydrolase activity"/>
    <property type="evidence" value="ECO:0007669"/>
    <property type="project" value="UniProtKB-KW"/>
</dbReference>
<dbReference type="Proteomes" id="UP000198280">
    <property type="component" value="Unassembled WGS sequence"/>
</dbReference>
<keyword evidence="3" id="KW-0378">Hydrolase</keyword>
<feature type="signal peptide" evidence="5">
    <location>
        <begin position="1"/>
        <end position="35"/>
    </location>
</feature>
<dbReference type="Gene3D" id="2.130.10.130">
    <property type="entry name" value="Integrin alpha, N-terminal"/>
    <property type="match status" value="3"/>
</dbReference>
<dbReference type="InterPro" id="IPR013517">
    <property type="entry name" value="FG-GAP"/>
</dbReference>
<feature type="chain" id="PRO_5012263678" evidence="5">
    <location>
        <begin position="36"/>
        <end position="479"/>
    </location>
</feature>
<dbReference type="InterPro" id="IPR013519">
    <property type="entry name" value="Int_alpha_beta-p"/>
</dbReference>
<name>A0A239HR83_9ACTN</name>
<dbReference type="AlphaFoldDB" id="A0A239HR83"/>